<evidence type="ECO:0000259" key="5">
    <source>
        <dbReference type="PROSITE" id="PS01124"/>
    </source>
</evidence>
<dbReference type="InterPro" id="IPR018062">
    <property type="entry name" value="HTH_AraC-typ_CS"/>
</dbReference>
<dbReference type="InterPro" id="IPR009057">
    <property type="entry name" value="Homeodomain-like_sf"/>
</dbReference>
<dbReference type="AlphaFoldDB" id="A0A7K1GNY8"/>
<evidence type="ECO:0000313" key="6">
    <source>
        <dbReference type="EMBL" id="MTH30488.1"/>
    </source>
</evidence>
<feature type="transmembrane region" description="Helical" evidence="4">
    <location>
        <begin position="127"/>
        <end position="145"/>
    </location>
</feature>
<keyword evidence="4" id="KW-1133">Transmembrane helix</keyword>
<keyword evidence="3" id="KW-0804">Transcription</keyword>
<evidence type="ECO:0000256" key="3">
    <source>
        <dbReference type="ARBA" id="ARBA00023163"/>
    </source>
</evidence>
<evidence type="ECO:0000256" key="2">
    <source>
        <dbReference type="ARBA" id="ARBA00023125"/>
    </source>
</evidence>
<dbReference type="RefSeq" id="WP_155036473.1">
    <property type="nucleotide sequence ID" value="NZ_JAYMMG010000006.1"/>
</dbReference>
<dbReference type="PANTHER" id="PTHR43280">
    <property type="entry name" value="ARAC-FAMILY TRANSCRIPTIONAL REGULATOR"/>
    <property type="match status" value="1"/>
</dbReference>
<feature type="transmembrane region" description="Helical" evidence="4">
    <location>
        <begin position="6"/>
        <end position="24"/>
    </location>
</feature>
<keyword evidence="1" id="KW-0805">Transcription regulation</keyword>
<keyword evidence="7" id="KW-1185">Reference proteome</keyword>
<dbReference type="OrthoDB" id="9779074at2"/>
<gene>
    <name evidence="6" type="ORF">GJV77_11325</name>
</gene>
<dbReference type="EMBL" id="WMJY01000028">
    <property type="protein sequence ID" value="MTH30488.1"/>
    <property type="molecule type" value="Genomic_DNA"/>
</dbReference>
<protein>
    <submittedName>
        <fullName evidence="6">Helix-turn-helix domain-containing protein</fullName>
    </submittedName>
</protein>
<dbReference type="SMART" id="SM00342">
    <property type="entry name" value="HTH_ARAC"/>
    <property type="match status" value="1"/>
</dbReference>
<proteinExistence type="predicted"/>
<feature type="transmembrane region" description="Helical" evidence="4">
    <location>
        <begin position="193"/>
        <end position="213"/>
    </location>
</feature>
<feature type="transmembrane region" description="Helical" evidence="4">
    <location>
        <begin position="166"/>
        <end position="187"/>
    </location>
</feature>
<dbReference type="GO" id="GO:0043565">
    <property type="term" value="F:sequence-specific DNA binding"/>
    <property type="evidence" value="ECO:0007669"/>
    <property type="project" value="InterPro"/>
</dbReference>
<feature type="transmembrane region" description="Helical" evidence="4">
    <location>
        <begin position="69"/>
        <end position="87"/>
    </location>
</feature>
<dbReference type="PROSITE" id="PS00041">
    <property type="entry name" value="HTH_ARAC_FAMILY_1"/>
    <property type="match status" value="1"/>
</dbReference>
<comment type="caution">
    <text evidence="6">The sequence shown here is derived from an EMBL/GenBank/DDBJ whole genome shotgun (WGS) entry which is preliminary data.</text>
</comment>
<keyword evidence="4" id="KW-0472">Membrane</keyword>
<reference evidence="6 7" key="1">
    <citation type="journal article" date="2006" name="Int. J. Syst. Evol. Microbiol.">
        <title>Myroides pelagicus sp. nov., isolated from seawater in Thailand.</title>
        <authorList>
            <person name="Yoon J."/>
            <person name="Maneerat S."/>
            <person name="Kawai F."/>
            <person name="Yokota A."/>
        </authorList>
    </citation>
    <scope>NUCLEOTIDE SEQUENCE [LARGE SCALE GENOMIC DNA]</scope>
    <source>
        <strain evidence="6 7">SM1T</strain>
    </source>
</reference>
<evidence type="ECO:0000256" key="4">
    <source>
        <dbReference type="SAM" id="Phobius"/>
    </source>
</evidence>
<organism evidence="6 7">
    <name type="scientific">Myroides pelagicus</name>
    <dbReference type="NCBI Taxonomy" id="270914"/>
    <lineage>
        <taxon>Bacteria</taxon>
        <taxon>Pseudomonadati</taxon>
        <taxon>Bacteroidota</taxon>
        <taxon>Flavobacteriia</taxon>
        <taxon>Flavobacteriales</taxon>
        <taxon>Flavobacteriaceae</taxon>
        <taxon>Myroides</taxon>
    </lineage>
</organism>
<dbReference type="PANTHER" id="PTHR43280:SF29">
    <property type="entry name" value="ARAC-FAMILY TRANSCRIPTIONAL REGULATOR"/>
    <property type="match status" value="1"/>
</dbReference>
<accession>A0A7K1GNY8</accession>
<dbReference type="GO" id="GO:0003700">
    <property type="term" value="F:DNA-binding transcription factor activity"/>
    <property type="evidence" value="ECO:0007669"/>
    <property type="project" value="InterPro"/>
</dbReference>
<dbReference type="Proteomes" id="UP000488936">
    <property type="component" value="Unassembled WGS sequence"/>
</dbReference>
<dbReference type="PROSITE" id="PS01124">
    <property type="entry name" value="HTH_ARAC_FAMILY_2"/>
    <property type="match status" value="1"/>
</dbReference>
<dbReference type="Pfam" id="PF12833">
    <property type="entry name" value="HTH_18"/>
    <property type="match status" value="1"/>
</dbReference>
<feature type="transmembrane region" description="Helical" evidence="4">
    <location>
        <begin position="99"/>
        <end position="115"/>
    </location>
</feature>
<dbReference type="Gene3D" id="1.10.10.60">
    <property type="entry name" value="Homeodomain-like"/>
    <property type="match status" value="2"/>
</dbReference>
<dbReference type="InterPro" id="IPR018060">
    <property type="entry name" value="HTH_AraC"/>
</dbReference>
<keyword evidence="4" id="KW-0812">Transmembrane</keyword>
<evidence type="ECO:0000313" key="7">
    <source>
        <dbReference type="Proteomes" id="UP000488936"/>
    </source>
</evidence>
<evidence type="ECO:0000256" key="1">
    <source>
        <dbReference type="ARBA" id="ARBA00023015"/>
    </source>
</evidence>
<keyword evidence="2" id="KW-0238">DNA-binding</keyword>
<dbReference type="SUPFAM" id="SSF46689">
    <property type="entry name" value="Homeodomain-like"/>
    <property type="match status" value="1"/>
</dbReference>
<sequence length="362" mass="41991">MVLNNVVSFLIAGSILLLAFLLLTNPLQINKKGNFYFGLCSLCWSTFWLDEALADQVFVHRPLFILTKGIIQFLVPFLFFISTLFYTKPIYKFTKKDSLHLLLPMSYLTLLYYQLFSNQSINNTPIVILIILNALFYISLAYFTVVKHQRDIETFVSTKEPVDLNWIKMIIYAITCSIISTALYTTFINTQALNLYINIFFLIIAYMIAYFAIKQGEIYPKNIDVNQIVHAQEIEKEQDKNTLMDQADLNLYKEQLSALMIQQNPYLDSDLNLVKLAEKLGVSTHQLSYVINKGFNENFFQFINAYRVEKAKELLNNPKYDAYTILAIGYESGFNSKTTFNTTFKKITKITPTQYRNMRSNL</sequence>
<feature type="domain" description="HTH araC/xylS-type" evidence="5">
    <location>
        <begin position="255"/>
        <end position="358"/>
    </location>
</feature>
<name>A0A7K1GNY8_9FLAO</name>